<proteinExistence type="predicted"/>
<gene>
    <name evidence="1" type="ORF">IMCC3135_22780</name>
</gene>
<reference evidence="1 2" key="1">
    <citation type="submission" date="2016-12" db="EMBL/GenBank/DDBJ databases">
        <authorList>
            <person name="Song W.-J."/>
            <person name="Kurnit D.M."/>
        </authorList>
    </citation>
    <scope>NUCLEOTIDE SEQUENCE [LARGE SCALE GENOMIC DNA]</scope>
    <source>
        <strain evidence="1 2">IMCC3135</strain>
    </source>
</reference>
<evidence type="ECO:0000313" key="1">
    <source>
        <dbReference type="EMBL" id="ASJ74626.1"/>
    </source>
</evidence>
<protein>
    <submittedName>
        <fullName evidence="1">Uncharacterized protein</fullName>
    </submittedName>
</protein>
<name>A0A2Z2NST9_9GAMM</name>
<dbReference type="Proteomes" id="UP000250079">
    <property type="component" value="Chromosome"/>
</dbReference>
<dbReference type="KEGG" id="gai:IMCC3135_22780"/>
<keyword evidence="2" id="KW-1185">Reference proteome</keyword>
<evidence type="ECO:0000313" key="2">
    <source>
        <dbReference type="Proteomes" id="UP000250079"/>
    </source>
</evidence>
<dbReference type="EMBL" id="CP018632">
    <property type="protein sequence ID" value="ASJ74626.1"/>
    <property type="molecule type" value="Genomic_DNA"/>
</dbReference>
<sequence length="103" mass="11299">MVHPVKTVLPIAYEPITKKDGDNKNDCERNAGKRLLVYLADAFSQRNFLVIEDALASNGPHIELLNELGMAFILGVKPEGNKNCSNRYPGASATGRSWSGRAR</sequence>
<accession>A0A2Z2NST9</accession>
<organism evidence="1 2">
    <name type="scientific">Granulosicoccus antarcticus IMCC3135</name>
    <dbReference type="NCBI Taxonomy" id="1192854"/>
    <lineage>
        <taxon>Bacteria</taxon>
        <taxon>Pseudomonadati</taxon>
        <taxon>Pseudomonadota</taxon>
        <taxon>Gammaproteobacteria</taxon>
        <taxon>Chromatiales</taxon>
        <taxon>Granulosicoccaceae</taxon>
        <taxon>Granulosicoccus</taxon>
    </lineage>
</organism>
<dbReference type="AlphaFoldDB" id="A0A2Z2NST9"/>